<evidence type="ECO:0000313" key="3">
    <source>
        <dbReference type="Proteomes" id="UP000029072"/>
    </source>
</evidence>
<dbReference type="Proteomes" id="UP000029072">
    <property type="component" value="Unassembled WGS sequence"/>
</dbReference>
<dbReference type="eggNOG" id="COG3550">
    <property type="taxonomic scope" value="Bacteria"/>
</dbReference>
<proteinExistence type="predicted"/>
<dbReference type="RefSeq" id="WP_052401193.1">
    <property type="nucleotide sequence ID" value="NZ_JDUV01000005.1"/>
</dbReference>
<accession>A0A087A7E0</accession>
<dbReference type="EMBL" id="JGYS01000007">
    <property type="protein sequence ID" value="KFI54690.1"/>
    <property type="molecule type" value="Genomic_DNA"/>
</dbReference>
<dbReference type="AlphaFoldDB" id="A0A087A7E0"/>
<gene>
    <name evidence="2" type="ORF">BCAL_0951</name>
</gene>
<dbReference type="NCBIfam" id="TIGR03071">
    <property type="entry name" value="couple_hipA"/>
    <property type="match status" value="1"/>
</dbReference>
<comment type="caution">
    <text evidence="2">The sequence shown here is derived from an EMBL/GenBank/DDBJ whole genome shotgun (WGS) entry which is preliminary data.</text>
</comment>
<evidence type="ECO:0000259" key="1">
    <source>
        <dbReference type="Pfam" id="PF13657"/>
    </source>
</evidence>
<protein>
    <submittedName>
        <fullName evidence="2">HipA domain-containing protein</fullName>
        <ecNumber evidence="2">2.7.11.1</ecNumber>
    </submittedName>
</protein>
<dbReference type="InterPro" id="IPR017508">
    <property type="entry name" value="HipA_N1"/>
</dbReference>
<dbReference type="EC" id="2.7.11.1" evidence="2"/>
<dbReference type="GO" id="GO:0004674">
    <property type="term" value="F:protein serine/threonine kinase activity"/>
    <property type="evidence" value="ECO:0007669"/>
    <property type="project" value="UniProtKB-EC"/>
</dbReference>
<organism evidence="2 3">
    <name type="scientific">Bifidobacterium callitrichos DSM 23973</name>
    <dbReference type="NCBI Taxonomy" id="1437609"/>
    <lineage>
        <taxon>Bacteria</taxon>
        <taxon>Bacillati</taxon>
        <taxon>Actinomycetota</taxon>
        <taxon>Actinomycetes</taxon>
        <taxon>Bifidobacteriales</taxon>
        <taxon>Bifidobacteriaceae</taxon>
        <taxon>Bifidobacterium</taxon>
    </lineage>
</organism>
<dbReference type="Pfam" id="PF13657">
    <property type="entry name" value="Couple_hipA"/>
    <property type="match status" value="1"/>
</dbReference>
<dbReference type="STRING" id="1437609.BCAL_0951"/>
<feature type="domain" description="HipA N-terminal subdomain 1" evidence="1">
    <location>
        <begin position="2"/>
        <end position="95"/>
    </location>
</feature>
<evidence type="ECO:0000313" key="2">
    <source>
        <dbReference type="EMBL" id="KFI54690.1"/>
    </source>
</evidence>
<reference evidence="2 3" key="1">
    <citation type="submission" date="2014-03" db="EMBL/GenBank/DDBJ databases">
        <title>Genomics of Bifidobacteria.</title>
        <authorList>
            <person name="Ventura M."/>
            <person name="Milani C."/>
            <person name="Lugli G.A."/>
        </authorList>
    </citation>
    <scope>NUCLEOTIDE SEQUENCE [LARGE SCALE GENOMIC DNA]</scope>
    <source>
        <strain evidence="2 3">DSM 23973</strain>
    </source>
</reference>
<keyword evidence="2" id="KW-0808">Transferase</keyword>
<name>A0A087A7E0_9BIFI</name>
<sequence>MLLNGRHIGVLREEPTGKHTFTNDSDAPNAMPLSLSMPRKAEPWRGDPIEAYIDGILPDDPAIRQRIGRLYGVNPRNPFALLTAVGLDCGGGVQFVVPDTPNTENDTNNADKTLPPAGRITPISEGCRCPLHEPIIGCSEECRQSSASAGIESLTTLLSPPL</sequence>